<dbReference type="STRING" id="95161.SAMN05660874_02402"/>
<sequence length="66" mass="7177">MSGPFVLLEFGGHQDLVFLENRGATAYLEEPRYLTDAEEALVNLRKLALSARDSAALISGLADRLA</sequence>
<name>A0A1I6RMU4_9PSEU</name>
<dbReference type="InterPro" id="IPR043917">
    <property type="entry name" value="DUF5753"/>
</dbReference>
<dbReference type="AlphaFoldDB" id="A0A1I6RMU4"/>
<dbReference type="EMBL" id="FOZX01000003">
    <property type="protein sequence ID" value="SFS66025.1"/>
    <property type="molecule type" value="Genomic_DNA"/>
</dbReference>
<evidence type="ECO:0000313" key="3">
    <source>
        <dbReference type="Proteomes" id="UP000198852"/>
    </source>
</evidence>
<evidence type="ECO:0000259" key="1">
    <source>
        <dbReference type="Pfam" id="PF19054"/>
    </source>
</evidence>
<dbReference type="Pfam" id="PF19054">
    <property type="entry name" value="DUF5753"/>
    <property type="match status" value="1"/>
</dbReference>
<organism evidence="2 3">
    <name type="scientific">Saccharopolyspora flava</name>
    <dbReference type="NCBI Taxonomy" id="95161"/>
    <lineage>
        <taxon>Bacteria</taxon>
        <taxon>Bacillati</taxon>
        <taxon>Actinomycetota</taxon>
        <taxon>Actinomycetes</taxon>
        <taxon>Pseudonocardiales</taxon>
        <taxon>Pseudonocardiaceae</taxon>
        <taxon>Saccharopolyspora</taxon>
    </lineage>
</organism>
<dbReference type="Proteomes" id="UP000198852">
    <property type="component" value="Unassembled WGS sequence"/>
</dbReference>
<feature type="domain" description="DUF5753" evidence="1">
    <location>
        <begin position="2"/>
        <end position="59"/>
    </location>
</feature>
<reference evidence="3" key="1">
    <citation type="submission" date="2016-10" db="EMBL/GenBank/DDBJ databases">
        <authorList>
            <person name="Varghese N."/>
            <person name="Submissions S."/>
        </authorList>
    </citation>
    <scope>NUCLEOTIDE SEQUENCE [LARGE SCALE GENOMIC DNA]</scope>
    <source>
        <strain evidence="3">DSM 44771</strain>
    </source>
</reference>
<proteinExistence type="predicted"/>
<evidence type="ECO:0000313" key="2">
    <source>
        <dbReference type="EMBL" id="SFS66025.1"/>
    </source>
</evidence>
<protein>
    <recommendedName>
        <fullName evidence="1">DUF5753 domain-containing protein</fullName>
    </recommendedName>
</protein>
<accession>A0A1I6RMU4</accession>
<keyword evidence="3" id="KW-1185">Reference proteome</keyword>
<gene>
    <name evidence="2" type="ORF">SAMN05660874_02402</name>
</gene>